<dbReference type="AlphaFoldDB" id="A0A2T6ZQY8"/>
<gene>
    <name evidence="1" type="ORF">B9Z19DRAFT_1127603</name>
</gene>
<accession>A0A2T6ZQY8</accession>
<protein>
    <submittedName>
        <fullName evidence="1">Uncharacterized protein</fullName>
    </submittedName>
</protein>
<reference evidence="1 2" key="1">
    <citation type="submission" date="2017-04" db="EMBL/GenBank/DDBJ databases">
        <title>Draft genome sequence of Tuber borchii Vittad., a whitish edible truffle.</title>
        <authorList>
            <consortium name="DOE Joint Genome Institute"/>
            <person name="Murat C."/>
            <person name="Kuo A."/>
            <person name="Barry K.W."/>
            <person name="Clum A."/>
            <person name="Dockter R.B."/>
            <person name="Fauchery L."/>
            <person name="Iotti M."/>
            <person name="Kohler A."/>
            <person name="Labutti K."/>
            <person name="Lindquist E.A."/>
            <person name="Lipzen A."/>
            <person name="Ohm R.A."/>
            <person name="Wang M."/>
            <person name="Grigoriev I.V."/>
            <person name="Zambonelli A."/>
            <person name="Martin F.M."/>
        </authorList>
    </citation>
    <scope>NUCLEOTIDE SEQUENCE [LARGE SCALE GENOMIC DNA]</scope>
    <source>
        <strain evidence="1 2">Tbo3840</strain>
    </source>
</reference>
<name>A0A2T6ZQY8_TUBBO</name>
<comment type="caution">
    <text evidence="1">The sequence shown here is derived from an EMBL/GenBank/DDBJ whole genome shotgun (WGS) entry which is preliminary data.</text>
</comment>
<evidence type="ECO:0000313" key="1">
    <source>
        <dbReference type="EMBL" id="PUU77901.1"/>
    </source>
</evidence>
<keyword evidence="2" id="KW-1185">Reference proteome</keyword>
<dbReference type="OrthoDB" id="5280583at2759"/>
<dbReference type="EMBL" id="NESQ01000136">
    <property type="protein sequence ID" value="PUU77901.1"/>
    <property type="molecule type" value="Genomic_DNA"/>
</dbReference>
<proteinExistence type="predicted"/>
<dbReference type="Proteomes" id="UP000244722">
    <property type="component" value="Unassembled WGS sequence"/>
</dbReference>
<organism evidence="1 2">
    <name type="scientific">Tuber borchii</name>
    <name type="common">White truffle</name>
    <dbReference type="NCBI Taxonomy" id="42251"/>
    <lineage>
        <taxon>Eukaryota</taxon>
        <taxon>Fungi</taxon>
        <taxon>Dikarya</taxon>
        <taxon>Ascomycota</taxon>
        <taxon>Pezizomycotina</taxon>
        <taxon>Pezizomycetes</taxon>
        <taxon>Pezizales</taxon>
        <taxon>Tuberaceae</taxon>
        <taxon>Tuber</taxon>
    </lineage>
</organism>
<sequence>MSKYYVYQRSPNAHYPFWHYHYVRTTVPKSNLPNILHERPVYVYDDITKTYSPITGFLVEGVTQLV</sequence>
<evidence type="ECO:0000313" key="2">
    <source>
        <dbReference type="Proteomes" id="UP000244722"/>
    </source>
</evidence>